<dbReference type="Proteomes" id="UP000775179">
    <property type="component" value="Unassembled WGS sequence"/>
</dbReference>
<comment type="caution">
    <text evidence="2">The sequence shown here is derived from an EMBL/GenBank/DDBJ whole genome shotgun (WGS) entry which is preliminary data.</text>
</comment>
<gene>
    <name evidence="2" type="ORF">K4H94_07480</name>
</gene>
<feature type="compositionally biased region" description="Acidic residues" evidence="1">
    <location>
        <begin position="17"/>
        <end position="27"/>
    </location>
</feature>
<dbReference type="AlphaFoldDB" id="A0ABD4RHD2"/>
<name>A0ABD4RHD2_9CLOT</name>
<proteinExistence type="predicted"/>
<accession>A0ABD4RHD2</accession>
<reference evidence="2 3" key="1">
    <citation type="submission" date="2021-08" db="EMBL/GenBank/DDBJ databases">
        <title>Genome sequence analysis of Clostridium chauvoei strains of European origin and evaluation of typing options for outbreak investigations.</title>
        <authorList>
            <person name="Abdel-Glil M."/>
            <person name="Thomas P."/>
            <person name="Seyboldt C."/>
        </authorList>
    </citation>
    <scope>NUCLEOTIDE SEQUENCE [LARGE SCALE GENOMIC DNA]</scope>
    <source>
        <strain evidence="2 3">S0260-09</strain>
    </source>
</reference>
<evidence type="ECO:0000313" key="2">
    <source>
        <dbReference type="EMBL" id="MBX7290883.1"/>
    </source>
</evidence>
<feature type="compositionally biased region" description="Polar residues" evidence="1">
    <location>
        <begin position="32"/>
        <end position="69"/>
    </location>
</feature>
<evidence type="ECO:0000313" key="3">
    <source>
        <dbReference type="Proteomes" id="UP000775179"/>
    </source>
</evidence>
<feature type="region of interest" description="Disordered" evidence="1">
    <location>
        <begin position="1"/>
        <end position="69"/>
    </location>
</feature>
<dbReference type="EMBL" id="JAIFTX010000013">
    <property type="protein sequence ID" value="MBX7290883.1"/>
    <property type="molecule type" value="Genomic_DNA"/>
</dbReference>
<evidence type="ECO:0000256" key="1">
    <source>
        <dbReference type="SAM" id="MobiDB-lite"/>
    </source>
</evidence>
<dbReference type="KEGG" id="cchv:BTM20_09035"/>
<dbReference type="GeneID" id="66302017"/>
<dbReference type="RefSeq" id="WP_021876007.1">
    <property type="nucleotide sequence ID" value="NZ_CP018624.1"/>
</dbReference>
<organism evidence="2 3">
    <name type="scientific">Clostridium chauvoei</name>
    <dbReference type="NCBI Taxonomy" id="46867"/>
    <lineage>
        <taxon>Bacteria</taxon>
        <taxon>Bacillati</taxon>
        <taxon>Bacillota</taxon>
        <taxon>Clostridia</taxon>
        <taxon>Eubacteriales</taxon>
        <taxon>Clostridiaceae</taxon>
        <taxon>Clostridium</taxon>
    </lineage>
</organism>
<sequence length="219" mass="24949">MGKKHRDPDPTQGDENVTSEENIESIEGEQIAQGNTKNNSKESTTGEGTSNANKTATESTTNNKTAQGKTLNDRFNNMATLAGQVNTFQTDIASLNVGGEDERIFYDRKIRPLIDEMFFLTQSAQSMAIVSQSMQSIAFAKKKQIKFPVDLSYEITKEIYCMFQVLKKRNSVYRKIIEDDLERCNMPSDNCYESDFFDLDEECFDQINNYCNSFYCDED</sequence>
<protein>
    <submittedName>
        <fullName evidence="2">Uncharacterized protein</fullName>
    </submittedName>
</protein>